<dbReference type="SUPFAM" id="SSF55486">
    <property type="entry name" value="Metalloproteases ('zincins'), catalytic domain"/>
    <property type="match status" value="1"/>
</dbReference>
<keyword evidence="2" id="KW-1133">Transmembrane helix</keyword>
<evidence type="ECO:0000256" key="1">
    <source>
        <dbReference type="SAM" id="MobiDB-lite"/>
    </source>
</evidence>
<reference evidence="3" key="1">
    <citation type="journal article" date="2020" name="Nature">
        <title>Giant virus diversity and host interactions through global metagenomics.</title>
        <authorList>
            <person name="Schulz F."/>
            <person name="Roux S."/>
            <person name="Paez-Espino D."/>
            <person name="Jungbluth S."/>
            <person name="Walsh D.A."/>
            <person name="Denef V.J."/>
            <person name="McMahon K.D."/>
            <person name="Konstantinidis K.T."/>
            <person name="Eloe-Fadrosh E.A."/>
            <person name="Kyrpides N.C."/>
            <person name="Woyke T."/>
        </authorList>
    </citation>
    <scope>NUCLEOTIDE SEQUENCE</scope>
    <source>
        <strain evidence="3">GVMAG-S-1103017-68</strain>
    </source>
</reference>
<evidence type="ECO:0000256" key="2">
    <source>
        <dbReference type="SAM" id="Phobius"/>
    </source>
</evidence>
<protein>
    <recommendedName>
        <fullName evidence="4">Peptidase</fullName>
    </recommendedName>
</protein>
<dbReference type="EMBL" id="MN740855">
    <property type="protein sequence ID" value="QHU15318.1"/>
    <property type="molecule type" value="Genomic_DNA"/>
</dbReference>
<evidence type="ECO:0000313" key="3">
    <source>
        <dbReference type="EMBL" id="QHU15318.1"/>
    </source>
</evidence>
<feature type="compositionally biased region" description="Low complexity" evidence="1">
    <location>
        <begin position="32"/>
        <end position="50"/>
    </location>
</feature>
<proteinExistence type="predicted"/>
<feature type="region of interest" description="Disordered" evidence="1">
    <location>
        <begin position="27"/>
        <end position="50"/>
    </location>
</feature>
<name>A0A6C0KG56_9ZZZZ</name>
<evidence type="ECO:0008006" key="4">
    <source>
        <dbReference type="Google" id="ProtNLM"/>
    </source>
</evidence>
<organism evidence="3">
    <name type="scientific">viral metagenome</name>
    <dbReference type="NCBI Taxonomy" id="1070528"/>
    <lineage>
        <taxon>unclassified sequences</taxon>
        <taxon>metagenomes</taxon>
        <taxon>organismal metagenomes</taxon>
    </lineage>
</organism>
<feature type="transmembrane region" description="Helical" evidence="2">
    <location>
        <begin position="6"/>
        <end position="24"/>
    </location>
</feature>
<keyword evidence="2" id="KW-0812">Transmembrane</keyword>
<accession>A0A6C0KG56</accession>
<dbReference type="AlphaFoldDB" id="A0A6C0KG56"/>
<sequence length="278" mass="29364">MLWAWLAALVAVATVVVIVVVSVTRNKDDSKGSNSGNSDSESPSGNSDSESPLSYFRLNFVFDGVPSKALSAAAQQAKTIIERAVLSSPEGAPQEISVNLREADLGEGVLGEAWRTGPTTQVNASGNYVNLGTSVVGQTFLFNGAPEPAYVSILLHEVLHILGIVCVSDASLAYCDSNTFSYTGPNGIREMNRLRASCGHSEQAVVFLENDGGAGTAGVHVEEEEYRSLLITGYLNSSNFLSRVELGMLEDVGFSVDYTKAAADASVCVANSARFLRA</sequence>
<dbReference type="Gene3D" id="3.90.132.10">
    <property type="entry name" value="Leishmanolysin , domain 2"/>
    <property type="match status" value="1"/>
</dbReference>
<keyword evidence="2" id="KW-0472">Membrane</keyword>